<proteinExistence type="predicted"/>
<dbReference type="Pfam" id="PF09394">
    <property type="entry name" value="Inhibitor_I42"/>
    <property type="match status" value="1"/>
</dbReference>
<dbReference type="Proteomes" id="UP001595816">
    <property type="component" value="Unassembled WGS sequence"/>
</dbReference>
<dbReference type="InterPro" id="IPR036331">
    <property type="entry name" value="Chagasin-like_sf"/>
</dbReference>
<comment type="caution">
    <text evidence="4">The sequence shown here is derived from an EMBL/GenBank/DDBJ whole genome shotgun (WGS) entry which is preliminary data.</text>
</comment>
<evidence type="ECO:0000313" key="4">
    <source>
        <dbReference type="EMBL" id="MFC4135905.1"/>
    </source>
</evidence>
<keyword evidence="2" id="KW-0789">Thiol protease inhibitor</keyword>
<feature type="domain" description="Proteinase inhibitor I42 chagasin" evidence="3">
    <location>
        <begin position="46"/>
        <end position="128"/>
    </location>
</feature>
<accession>A0ABV8M0C4</accession>
<dbReference type="GO" id="GO:0030414">
    <property type="term" value="F:peptidase inhibitor activity"/>
    <property type="evidence" value="ECO:0007669"/>
    <property type="project" value="UniProtKB-KW"/>
</dbReference>
<dbReference type="RefSeq" id="WP_253762490.1">
    <property type="nucleotide sequence ID" value="NZ_JAMZDZ010000001.1"/>
</dbReference>
<reference evidence="5" key="1">
    <citation type="journal article" date="2019" name="Int. J. Syst. Evol. Microbiol.">
        <title>The Global Catalogue of Microorganisms (GCM) 10K type strain sequencing project: providing services to taxonomists for standard genome sequencing and annotation.</title>
        <authorList>
            <consortium name="The Broad Institute Genomics Platform"/>
            <consortium name="The Broad Institute Genome Sequencing Center for Infectious Disease"/>
            <person name="Wu L."/>
            <person name="Ma J."/>
        </authorList>
    </citation>
    <scope>NUCLEOTIDE SEQUENCE [LARGE SCALE GENOMIC DNA]</scope>
    <source>
        <strain evidence="5">CGMCC 4.7289</strain>
    </source>
</reference>
<evidence type="ECO:0000256" key="1">
    <source>
        <dbReference type="ARBA" id="ARBA00022690"/>
    </source>
</evidence>
<dbReference type="EMBL" id="JBHSAY010000028">
    <property type="protein sequence ID" value="MFC4135905.1"/>
    <property type="molecule type" value="Genomic_DNA"/>
</dbReference>
<dbReference type="Gene3D" id="2.60.40.2020">
    <property type="match status" value="1"/>
</dbReference>
<evidence type="ECO:0000313" key="5">
    <source>
        <dbReference type="Proteomes" id="UP001595816"/>
    </source>
</evidence>
<keyword evidence="5" id="KW-1185">Reference proteome</keyword>
<name>A0ABV8M0C4_9ACTN</name>
<dbReference type="InterPro" id="IPR018990">
    <property type="entry name" value="Prot_inh_I42_chagasin"/>
</dbReference>
<gene>
    <name evidence="4" type="ORF">ACFOZ4_35325</name>
</gene>
<keyword evidence="1 4" id="KW-0646">Protease inhibitor</keyword>
<sequence>MRRWLIWSLVAVVAVVGAVVGGVAVYRAATYGDRYDAEHSAVTVSDGSVFTLVVRDRGASVGDYWTATVADPAIAEQVGSELVADSLSDRVFGAAPGGGAGERLITFKATAAGTTTITLSNCFQGCDNDRRKAASSTVSWTVTVER</sequence>
<evidence type="ECO:0000259" key="3">
    <source>
        <dbReference type="Pfam" id="PF09394"/>
    </source>
</evidence>
<organism evidence="4 5">
    <name type="scientific">Hamadaea flava</name>
    <dbReference type="NCBI Taxonomy" id="1742688"/>
    <lineage>
        <taxon>Bacteria</taxon>
        <taxon>Bacillati</taxon>
        <taxon>Actinomycetota</taxon>
        <taxon>Actinomycetes</taxon>
        <taxon>Micromonosporales</taxon>
        <taxon>Micromonosporaceae</taxon>
        <taxon>Hamadaea</taxon>
    </lineage>
</organism>
<protein>
    <submittedName>
        <fullName evidence="4">Protease inhibitor I42 family protein</fullName>
    </submittedName>
</protein>
<evidence type="ECO:0000256" key="2">
    <source>
        <dbReference type="ARBA" id="ARBA00022704"/>
    </source>
</evidence>